<dbReference type="PANTHER" id="PTHR10039:SF5">
    <property type="entry name" value="NACHT DOMAIN-CONTAINING PROTEIN"/>
    <property type="match status" value="1"/>
</dbReference>
<organism evidence="5 6">
    <name type="scientific">Penicillium subrubescens</name>
    <dbReference type="NCBI Taxonomy" id="1316194"/>
    <lineage>
        <taxon>Eukaryota</taxon>
        <taxon>Fungi</taxon>
        <taxon>Dikarya</taxon>
        <taxon>Ascomycota</taxon>
        <taxon>Pezizomycotina</taxon>
        <taxon>Eurotiomycetes</taxon>
        <taxon>Eurotiomycetidae</taxon>
        <taxon>Eurotiales</taxon>
        <taxon>Aspergillaceae</taxon>
        <taxon>Penicillium</taxon>
    </lineage>
</organism>
<evidence type="ECO:0000256" key="1">
    <source>
        <dbReference type="ARBA" id="ARBA00022737"/>
    </source>
</evidence>
<gene>
    <name evidence="5" type="ORF">PENSUB_230</name>
</gene>
<dbReference type="SUPFAM" id="SSF52540">
    <property type="entry name" value="P-loop containing nucleoside triphosphate hydrolases"/>
    <property type="match status" value="1"/>
</dbReference>
<dbReference type="Pfam" id="PF24883">
    <property type="entry name" value="NPHP3_N"/>
    <property type="match status" value="1"/>
</dbReference>
<evidence type="ECO:0000256" key="2">
    <source>
        <dbReference type="SAM" id="MobiDB-lite"/>
    </source>
</evidence>
<keyword evidence="6" id="KW-1185">Reference proteome</keyword>
<comment type="caution">
    <text evidence="5">The sequence shown here is derived from an EMBL/GenBank/DDBJ whole genome shotgun (WGS) entry which is preliminary data.</text>
</comment>
<evidence type="ECO:0000313" key="6">
    <source>
        <dbReference type="Proteomes" id="UP000186955"/>
    </source>
</evidence>
<dbReference type="InterPro" id="IPR027417">
    <property type="entry name" value="P-loop_NTPase"/>
</dbReference>
<reference evidence="5 6" key="1">
    <citation type="submission" date="2016-10" db="EMBL/GenBank/DDBJ databases">
        <title>Genome sequence of the ascomycete fungus Penicillium subrubescens.</title>
        <authorList>
            <person name="De Vries R.P."/>
            <person name="Peng M."/>
            <person name="Dilokpimol A."/>
            <person name="Hilden K."/>
            <person name="Makela M.R."/>
            <person name="Grigoriev I."/>
            <person name="Riley R."/>
            <person name="Granchi Z."/>
        </authorList>
    </citation>
    <scope>NUCLEOTIDE SEQUENCE [LARGE SCALE GENOMIC DNA]</scope>
    <source>
        <strain evidence="5 6">CBS 132785</strain>
    </source>
</reference>
<dbReference type="PANTHER" id="PTHR10039">
    <property type="entry name" value="AMELOGENIN"/>
    <property type="match status" value="1"/>
</dbReference>
<dbReference type="EMBL" id="MNBE01000120">
    <property type="protein sequence ID" value="OKP13961.1"/>
    <property type="molecule type" value="Genomic_DNA"/>
</dbReference>
<accession>A0A1Q5UNB8</accession>
<evidence type="ECO:0000259" key="4">
    <source>
        <dbReference type="Pfam" id="PF25053"/>
    </source>
</evidence>
<feature type="domain" description="DUF7791" evidence="4">
    <location>
        <begin position="607"/>
        <end position="693"/>
    </location>
</feature>
<dbReference type="InterPro" id="IPR056884">
    <property type="entry name" value="NPHP3-like_N"/>
</dbReference>
<evidence type="ECO:0000313" key="5">
    <source>
        <dbReference type="EMBL" id="OKP13961.1"/>
    </source>
</evidence>
<dbReference type="OrthoDB" id="443402at2759"/>
<dbReference type="Gene3D" id="3.40.50.300">
    <property type="entry name" value="P-loop containing nucleotide triphosphate hydrolases"/>
    <property type="match status" value="1"/>
</dbReference>
<protein>
    <submittedName>
        <fullName evidence="5">Uncharacterized protein</fullName>
    </submittedName>
</protein>
<evidence type="ECO:0000259" key="3">
    <source>
        <dbReference type="Pfam" id="PF24883"/>
    </source>
</evidence>
<dbReference type="InterPro" id="IPR056693">
    <property type="entry name" value="DUF7791"/>
</dbReference>
<dbReference type="STRING" id="1316194.A0A1Q5UNB8"/>
<dbReference type="AlphaFoldDB" id="A0A1Q5UNB8"/>
<feature type="domain" description="Nephrocystin 3-like N-terminal" evidence="3">
    <location>
        <begin position="301"/>
        <end position="470"/>
    </location>
</feature>
<dbReference type="Pfam" id="PF25053">
    <property type="entry name" value="DUF7791"/>
    <property type="match status" value="1"/>
</dbReference>
<dbReference type="Proteomes" id="UP000186955">
    <property type="component" value="Unassembled WGS sequence"/>
</dbReference>
<feature type="region of interest" description="Disordered" evidence="2">
    <location>
        <begin position="264"/>
        <end position="295"/>
    </location>
</feature>
<keyword evidence="1" id="KW-0677">Repeat</keyword>
<sequence>MDPVTAIGLASNVLQFIDFSYKIISGVNKIRSSTTGMTPENERLSVLVEDLNVVTQNLVTDAPAKTENERQLSALAANCHELSEELYQILRRLRVGNKNSKWEGLMVKWHSVRKEKEIEMIERRLQGYQSQILIRLQVMFSHNANKQNHFVNGQLEALRSEGKALQNRTATELDELYESISTLVETIQSNSAQARLHDSKEGPLVELGALLSEFQSVTTSLSHQNKVLERLAFKSMYSREGSIEKAESSTFAWMVDEVSQPTIDQIDLPAGPQDNSDERVQQRKDHEKEKMKQEALRQRTRQEFLTWLNSGRHIFHISGKAGSGKSTLMKFLAKSSRVKKELESWARGRPLIFVRFFFWNSGDTEQMSLEGLYRSLLFETCRQKPDLIPRLFPEIWRDKSLLAAPIHFDEVKEAFNRLIQEASSSKSYFCFFIDGLDEIDGDEIDHWRISHDLQSWTAQADNFKLCVSSRPHVPFVQSFANDLNHQISIHELTREDILKFTMAMFEKDPNFHRIKDTYKDLAIEIVNASDGVFLWARLAVRSLLKSVGYQASEKDLKRKLQLLPKGLDELFDQILGSIDPDDQPLSDQLFLLTTANFCAWKPIVQNAITYSWLEDLDDPGFPGEFPMVSYTEIEIDERLERVSCLLDRLSRGILEMSRKRSREKDGHDYFSFQVQFLHRSARDYIVETRKAQMQARMPEFEVIPGIFRLLLAELKFALPTLHDYRPRVWGNFGGEGGAIRVAVHRLFTVMESAHIKCGYDVPSRFFEEASHIIQHHARATEGGTEIPPADEISDFKGYIWGENLQRVGRTWLTLRESNHSPDFLCEVVCRELQQFLSPDLMRQLKQQNLISGPNLLLVAAQSSSLTLVQQLLHEGRTPTEMVPMEPIRPFDNNWEEMTTIPASQAANSVWIIFLYRLVEVFFSGSLKRSKVRFLECLEEFMLCNVDCNVQFVVRIFPSFGEFDKPGSDMKDTWEDRWQDKGETEERVVFDLLEFLELVGPSNMEAFRAKLSGKRVQGDQSEVVPVYGPTIIHQRGSISKALEAIVAAGKFSQTRAYALCLALESVITPSERLDTPFAFRIS</sequence>
<name>A0A1Q5UNB8_9EURO</name>
<feature type="compositionally biased region" description="Basic and acidic residues" evidence="2">
    <location>
        <begin position="276"/>
        <end position="295"/>
    </location>
</feature>
<proteinExistence type="predicted"/>